<sequence>MWQINHIILFFMEDEFKAIYRKIGVNIRKVRKSKKMTQEQVALMAIPKLDRAKISDIENGKEDFSFSTLLRICAVLNIDVKYIL</sequence>
<dbReference type="InterPro" id="IPR010982">
    <property type="entry name" value="Lambda_DNA-bd_dom_sf"/>
</dbReference>
<organism evidence="2 3">
    <name type="scientific">Myroides odoratus</name>
    <name type="common">Flavobacterium odoratum</name>
    <dbReference type="NCBI Taxonomy" id="256"/>
    <lineage>
        <taxon>Bacteria</taxon>
        <taxon>Pseudomonadati</taxon>
        <taxon>Bacteroidota</taxon>
        <taxon>Flavobacteriia</taxon>
        <taxon>Flavobacteriales</taxon>
        <taxon>Flavobacteriaceae</taxon>
        <taxon>Myroides</taxon>
    </lineage>
</organism>
<protein>
    <submittedName>
        <fullName evidence="2">Predicted transcriptional regulator</fullName>
    </submittedName>
</protein>
<dbReference type="SMART" id="SM00530">
    <property type="entry name" value="HTH_XRE"/>
    <property type="match status" value="1"/>
</dbReference>
<accession>A0A378RKW2</accession>
<dbReference type="AlphaFoldDB" id="A0A378RKW2"/>
<proteinExistence type="predicted"/>
<dbReference type="EMBL" id="UGQL01000001">
    <property type="protein sequence ID" value="STZ26921.1"/>
    <property type="molecule type" value="Genomic_DNA"/>
</dbReference>
<reference evidence="2 3" key="1">
    <citation type="submission" date="2018-06" db="EMBL/GenBank/DDBJ databases">
        <authorList>
            <consortium name="Pathogen Informatics"/>
            <person name="Doyle S."/>
        </authorList>
    </citation>
    <scope>NUCLEOTIDE SEQUENCE [LARGE SCALE GENOMIC DNA]</scope>
    <source>
        <strain evidence="2 3">NCTC11179</strain>
    </source>
</reference>
<dbReference type="GO" id="GO:0003677">
    <property type="term" value="F:DNA binding"/>
    <property type="evidence" value="ECO:0007669"/>
    <property type="project" value="InterPro"/>
</dbReference>
<gene>
    <name evidence="2" type="ORF">NCTC11179_00448</name>
</gene>
<evidence type="ECO:0000313" key="2">
    <source>
        <dbReference type="EMBL" id="STZ26921.1"/>
    </source>
</evidence>
<dbReference type="Proteomes" id="UP000255024">
    <property type="component" value="Unassembled WGS sequence"/>
</dbReference>
<dbReference type="CDD" id="cd00093">
    <property type="entry name" value="HTH_XRE"/>
    <property type="match status" value="1"/>
</dbReference>
<evidence type="ECO:0000313" key="3">
    <source>
        <dbReference type="Proteomes" id="UP000255024"/>
    </source>
</evidence>
<name>A0A378RKW2_MYROD</name>
<feature type="domain" description="HTH cro/C1-type" evidence="1">
    <location>
        <begin position="27"/>
        <end position="83"/>
    </location>
</feature>
<dbReference type="InterPro" id="IPR001387">
    <property type="entry name" value="Cro/C1-type_HTH"/>
</dbReference>
<keyword evidence="3" id="KW-1185">Reference proteome</keyword>
<dbReference type="Pfam" id="PF01381">
    <property type="entry name" value="HTH_3"/>
    <property type="match status" value="1"/>
</dbReference>
<dbReference type="PROSITE" id="PS50943">
    <property type="entry name" value="HTH_CROC1"/>
    <property type="match status" value="1"/>
</dbReference>
<evidence type="ECO:0000259" key="1">
    <source>
        <dbReference type="PROSITE" id="PS50943"/>
    </source>
</evidence>
<dbReference type="Gene3D" id="1.10.260.40">
    <property type="entry name" value="lambda repressor-like DNA-binding domains"/>
    <property type="match status" value="1"/>
</dbReference>
<dbReference type="SUPFAM" id="SSF47413">
    <property type="entry name" value="lambda repressor-like DNA-binding domains"/>
    <property type="match status" value="1"/>
</dbReference>